<dbReference type="GeneID" id="37543646"/>
<reference evidence="8" key="1">
    <citation type="journal article" date="2018" name="Adv. Bot. Res.">
        <title>Chapter Four - Comparative Plastid Genomics of Glaucophytes species.</title>
        <authorList>
            <person name="Reyes-Prieto A."/>
            <person name="Russell S."/>
            <person name="Figueroa-Martinez F."/>
            <person name="Jackson C."/>
        </authorList>
    </citation>
    <scope>NUCLEOTIDE SEQUENCE</scope>
    <source>
        <strain evidence="8">NIES-764</strain>
    </source>
</reference>
<dbReference type="RefSeq" id="YP_009504462.1">
    <property type="nucleotide sequence ID" value="NC_038215.1"/>
</dbReference>
<dbReference type="HAMAP" id="MF_01363">
    <property type="entry name" value="Ribosomal_bL21"/>
    <property type="match status" value="1"/>
</dbReference>
<dbReference type="Pfam" id="PF00829">
    <property type="entry name" value="Ribosomal_L21p"/>
    <property type="match status" value="1"/>
</dbReference>
<accession>A0A2Z4HGC9</accession>
<keyword evidence="7" id="KW-0687">Ribonucleoprotein</keyword>
<keyword evidence="5" id="KW-0694">RNA-binding</keyword>
<dbReference type="GO" id="GO:0006412">
    <property type="term" value="P:translation"/>
    <property type="evidence" value="ECO:0007669"/>
    <property type="project" value="InterPro"/>
</dbReference>
<geneLocation type="plastid" evidence="8"/>
<dbReference type="InterPro" id="IPR028909">
    <property type="entry name" value="bL21-like"/>
</dbReference>
<dbReference type="NCBIfam" id="TIGR00061">
    <property type="entry name" value="L21"/>
    <property type="match status" value="1"/>
</dbReference>
<keyword evidence="4" id="KW-0699">rRNA-binding</keyword>
<evidence type="ECO:0000256" key="4">
    <source>
        <dbReference type="ARBA" id="ARBA00022730"/>
    </source>
</evidence>
<keyword evidence="6 8" id="KW-0689">Ribosomal protein</keyword>
<dbReference type="EMBL" id="MG601102">
    <property type="protein sequence ID" value="AWW13704.1"/>
    <property type="molecule type" value="Genomic_DNA"/>
</dbReference>
<evidence type="ECO:0000256" key="1">
    <source>
        <dbReference type="ARBA" id="ARBA00004474"/>
    </source>
</evidence>
<keyword evidence="3 8" id="KW-0934">Plastid</keyword>
<evidence type="ECO:0000256" key="3">
    <source>
        <dbReference type="ARBA" id="ARBA00022640"/>
    </source>
</evidence>
<comment type="subcellular location">
    <subcellularLocation>
        <location evidence="1">Plastid</location>
    </subcellularLocation>
</comment>
<proteinExistence type="inferred from homology"/>
<evidence type="ECO:0000256" key="2">
    <source>
        <dbReference type="ARBA" id="ARBA00008563"/>
    </source>
</evidence>
<sequence>MYKNHMTNYAIIDIAGTQLWVEPKRYYSTNKINLEVGKKIALQRILLLSKEGEAIKIGQPFLKGLSINALILRHFLAPKVIVYKMQPKKKTRRKRGHRQHLTTFLIDNF</sequence>
<protein>
    <submittedName>
        <fullName evidence="8">Ribosomal protein L21</fullName>
    </submittedName>
</protein>
<evidence type="ECO:0000256" key="7">
    <source>
        <dbReference type="ARBA" id="ARBA00023274"/>
    </source>
</evidence>
<dbReference type="GO" id="GO:0003735">
    <property type="term" value="F:structural constituent of ribosome"/>
    <property type="evidence" value="ECO:0007669"/>
    <property type="project" value="InterPro"/>
</dbReference>
<dbReference type="GO" id="GO:0019843">
    <property type="term" value="F:rRNA binding"/>
    <property type="evidence" value="ECO:0007669"/>
    <property type="project" value="UniProtKB-KW"/>
</dbReference>
<dbReference type="PROSITE" id="PS01169">
    <property type="entry name" value="RIBOSOMAL_L21"/>
    <property type="match status" value="1"/>
</dbReference>
<dbReference type="GO" id="GO:0005762">
    <property type="term" value="C:mitochondrial large ribosomal subunit"/>
    <property type="evidence" value="ECO:0007669"/>
    <property type="project" value="TreeGrafter"/>
</dbReference>
<organism evidence="8">
    <name type="scientific">Cyanophora sudae</name>
    <dbReference type="NCBI Taxonomy" id="1522369"/>
    <lineage>
        <taxon>Eukaryota</taxon>
        <taxon>Glaucocystophyceae</taxon>
        <taxon>Cyanophorales</taxon>
        <taxon>Cyanophoraceae</taxon>
        <taxon>Cyanophora</taxon>
    </lineage>
</organism>
<dbReference type="PANTHER" id="PTHR21349:SF7">
    <property type="entry name" value="LARGE RIBOSOMAL SUBUNIT PROTEIN BL21C"/>
    <property type="match status" value="1"/>
</dbReference>
<dbReference type="GO" id="GO:0009536">
    <property type="term" value="C:plastid"/>
    <property type="evidence" value="ECO:0007669"/>
    <property type="project" value="UniProtKB-SubCell"/>
</dbReference>
<gene>
    <name evidence="8" type="primary">rpl21</name>
</gene>
<evidence type="ECO:0000313" key="8">
    <source>
        <dbReference type="EMBL" id="AWW13704.1"/>
    </source>
</evidence>
<dbReference type="PANTHER" id="PTHR21349">
    <property type="entry name" value="50S RIBOSOMAL PROTEIN L21"/>
    <property type="match status" value="1"/>
</dbReference>
<name>A0A2Z4HGC9_9EUKA</name>
<dbReference type="InterPro" id="IPR001787">
    <property type="entry name" value="Ribosomal_bL21"/>
</dbReference>
<dbReference type="AlphaFoldDB" id="A0A2Z4HGC9"/>
<dbReference type="InterPro" id="IPR036164">
    <property type="entry name" value="bL21-like_sf"/>
</dbReference>
<evidence type="ECO:0000256" key="6">
    <source>
        <dbReference type="ARBA" id="ARBA00022980"/>
    </source>
</evidence>
<comment type="similarity">
    <text evidence="2">Belongs to the bacterial ribosomal protein bL21 family.</text>
</comment>
<evidence type="ECO:0000256" key="5">
    <source>
        <dbReference type="ARBA" id="ARBA00022884"/>
    </source>
</evidence>
<dbReference type="SUPFAM" id="SSF141091">
    <property type="entry name" value="L21p-like"/>
    <property type="match status" value="1"/>
</dbReference>
<dbReference type="InterPro" id="IPR018258">
    <property type="entry name" value="Ribosomal_bL21_CS"/>
</dbReference>